<dbReference type="AlphaFoldDB" id="A0AAN9ID74"/>
<proteinExistence type="predicted"/>
<protein>
    <submittedName>
        <fullName evidence="1">Uncharacterized protein</fullName>
    </submittedName>
</protein>
<dbReference type="EMBL" id="JAYWIO010000004">
    <property type="protein sequence ID" value="KAK7268526.1"/>
    <property type="molecule type" value="Genomic_DNA"/>
</dbReference>
<organism evidence="1 2">
    <name type="scientific">Crotalaria pallida</name>
    <name type="common">Smooth rattlebox</name>
    <name type="synonym">Crotalaria striata</name>
    <dbReference type="NCBI Taxonomy" id="3830"/>
    <lineage>
        <taxon>Eukaryota</taxon>
        <taxon>Viridiplantae</taxon>
        <taxon>Streptophyta</taxon>
        <taxon>Embryophyta</taxon>
        <taxon>Tracheophyta</taxon>
        <taxon>Spermatophyta</taxon>
        <taxon>Magnoliopsida</taxon>
        <taxon>eudicotyledons</taxon>
        <taxon>Gunneridae</taxon>
        <taxon>Pentapetalae</taxon>
        <taxon>rosids</taxon>
        <taxon>fabids</taxon>
        <taxon>Fabales</taxon>
        <taxon>Fabaceae</taxon>
        <taxon>Papilionoideae</taxon>
        <taxon>50 kb inversion clade</taxon>
        <taxon>genistoids sensu lato</taxon>
        <taxon>core genistoids</taxon>
        <taxon>Crotalarieae</taxon>
        <taxon>Crotalaria</taxon>
    </lineage>
</organism>
<evidence type="ECO:0000313" key="2">
    <source>
        <dbReference type="Proteomes" id="UP001372338"/>
    </source>
</evidence>
<sequence>MKRRGLKFQESRWFIYSYRVSTISFLSFPPFSSSIGIQKATVASSMTQFPTLAMTLQVKKQREEKR</sequence>
<keyword evidence="2" id="KW-1185">Reference proteome</keyword>
<accession>A0AAN9ID74</accession>
<comment type="caution">
    <text evidence="1">The sequence shown here is derived from an EMBL/GenBank/DDBJ whole genome shotgun (WGS) entry which is preliminary data.</text>
</comment>
<name>A0AAN9ID74_CROPI</name>
<gene>
    <name evidence="1" type="ORF">RIF29_21226</name>
</gene>
<reference evidence="1 2" key="1">
    <citation type="submission" date="2024-01" db="EMBL/GenBank/DDBJ databases">
        <title>The genomes of 5 underutilized Papilionoideae crops provide insights into root nodulation and disease resistanc.</title>
        <authorList>
            <person name="Yuan L."/>
        </authorList>
    </citation>
    <scope>NUCLEOTIDE SEQUENCE [LARGE SCALE GENOMIC DNA]</scope>
    <source>
        <strain evidence="1">ZHUSHIDOU_FW_LH</strain>
        <tissue evidence="1">Leaf</tissue>
    </source>
</reference>
<dbReference type="Proteomes" id="UP001372338">
    <property type="component" value="Unassembled WGS sequence"/>
</dbReference>
<evidence type="ECO:0000313" key="1">
    <source>
        <dbReference type="EMBL" id="KAK7268526.1"/>
    </source>
</evidence>